<dbReference type="GO" id="GO:0004445">
    <property type="term" value="F:inositol-polyphosphate 5-phosphatase activity"/>
    <property type="evidence" value="ECO:0007669"/>
    <property type="project" value="InterPro"/>
</dbReference>
<dbReference type="GO" id="GO:0046856">
    <property type="term" value="P:phosphatidylinositol dephosphorylation"/>
    <property type="evidence" value="ECO:0007669"/>
    <property type="project" value="InterPro"/>
</dbReference>
<dbReference type="Proteomes" id="UP000541444">
    <property type="component" value="Unassembled WGS sequence"/>
</dbReference>
<dbReference type="FunFam" id="3.60.10.10:FF:000014">
    <property type="entry name" value="Type I inositol polyphosphate 5-phosphatase 1"/>
    <property type="match status" value="1"/>
</dbReference>
<accession>A0A7J7M3Q8</accession>
<dbReference type="Pfam" id="PF22669">
    <property type="entry name" value="Exo_endo_phos2"/>
    <property type="match status" value="2"/>
</dbReference>
<evidence type="ECO:0000256" key="2">
    <source>
        <dbReference type="ARBA" id="ARBA00022801"/>
    </source>
</evidence>
<feature type="region of interest" description="Disordered" evidence="3">
    <location>
        <begin position="228"/>
        <end position="247"/>
    </location>
</feature>
<proteinExistence type="inferred from homology"/>
<name>A0A7J7M3Q8_9MAGN</name>
<comment type="similarity">
    <text evidence="1">Belongs to the inositol polyphosphate 5-phosphatase family.</text>
</comment>
<evidence type="ECO:0000313" key="5">
    <source>
        <dbReference type="EMBL" id="KAF6149482.1"/>
    </source>
</evidence>
<dbReference type="SMART" id="SM00128">
    <property type="entry name" value="IPPc"/>
    <property type="match status" value="1"/>
</dbReference>
<dbReference type="InterPro" id="IPR000300">
    <property type="entry name" value="IPPc"/>
</dbReference>
<keyword evidence="6" id="KW-1185">Reference proteome</keyword>
<dbReference type="InterPro" id="IPR045849">
    <property type="entry name" value="IP5P_plant"/>
</dbReference>
<feature type="domain" description="Inositol polyphosphate-related phosphatase" evidence="4">
    <location>
        <begin position="324"/>
        <end position="647"/>
    </location>
</feature>
<dbReference type="PANTHER" id="PTHR45666:SF5">
    <property type="entry name" value="TYPE IV INOSITOL POLYPHOSPHATE 5-PHOSPHATASE 3"/>
    <property type="match status" value="1"/>
</dbReference>
<gene>
    <name evidence="5" type="ORF">GIB67_011383</name>
</gene>
<dbReference type="EMBL" id="JACGCM010001794">
    <property type="protein sequence ID" value="KAF6149482.1"/>
    <property type="molecule type" value="Genomic_DNA"/>
</dbReference>
<reference evidence="5 6" key="1">
    <citation type="journal article" date="2020" name="IScience">
        <title>Genome Sequencing of the Endangered Kingdonia uniflora (Circaeasteraceae, Ranunculales) Reveals Potential Mechanisms of Evolutionary Specialization.</title>
        <authorList>
            <person name="Sun Y."/>
            <person name="Deng T."/>
            <person name="Zhang A."/>
            <person name="Moore M.J."/>
            <person name="Landis J.B."/>
            <person name="Lin N."/>
            <person name="Zhang H."/>
            <person name="Zhang X."/>
            <person name="Huang J."/>
            <person name="Zhang X."/>
            <person name="Sun H."/>
            <person name="Wang H."/>
        </authorList>
    </citation>
    <scope>NUCLEOTIDE SEQUENCE [LARGE SCALE GENOMIC DNA]</scope>
    <source>
        <strain evidence="5">TB1705</strain>
        <tissue evidence="5">Leaf</tissue>
    </source>
</reference>
<keyword evidence="2" id="KW-0378">Hydrolase</keyword>
<dbReference type="InterPro" id="IPR036691">
    <property type="entry name" value="Endo/exonu/phosph_ase_sf"/>
</dbReference>
<dbReference type="PANTHER" id="PTHR45666">
    <property type="entry name" value="TYPE IV INOSITOL POLYPHOSPHATE 5-PHOSPHATASE 9"/>
    <property type="match status" value="1"/>
</dbReference>
<organism evidence="5 6">
    <name type="scientific">Kingdonia uniflora</name>
    <dbReference type="NCBI Taxonomy" id="39325"/>
    <lineage>
        <taxon>Eukaryota</taxon>
        <taxon>Viridiplantae</taxon>
        <taxon>Streptophyta</taxon>
        <taxon>Embryophyta</taxon>
        <taxon>Tracheophyta</taxon>
        <taxon>Spermatophyta</taxon>
        <taxon>Magnoliopsida</taxon>
        <taxon>Ranunculales</taxon>
        <taxon>Circaeasteraceae</taxon>
        <taxon>Kingdonia</taxon>
    </lineage>
</organism>
<dbReference type="GO" id="GO:0034485">
    <property type="term" value="F:phosphatidylinositol-3,4,5-trisphosphate 5-phosphatase activity"/>
    <property type="evidence" value="ECO:0007669"/>
    <property type="project" value="UniProtKB-ARBA"/>
</dbReference>
<dbReference type="SUPFAM" id="SSF56219">
    <property type="entry name" value="DNase I-like"/>
    <property type="match status" value="1"/>
</dbReference>
<comment type="caution">
    <text evidence="5">The sequence shown here is derived from an EMBL/GenBank/DDBJ whole genome shotgun (WGS) entry which is preliminary data.</text>
</comment>
<sequence length="666" mass="76742">MFSGLATMKQQRPRTQPEISCVEICCFGYSCLQHFWPRIVLRKWLNITTTDSDFSADTDEGDSEFDSDNEGKITYKSISSLSASKYPNLDNPVLGFLLFSEFGTWRQKSRFGEKKAVEAPTESNRTSFDTFPVRRRRVSETVRAQYINTEQLRICVGTWNVGGKLPPDDLDIKSWLEIDQPADIYVLGFQEIVPLNAGNIFGSEDNRPVSKWENIIRDTLNRVRPLKNKHKCYSDPPSPSRFKPLDDIPDIEDEIFRDTDGESDEEIHLFHGSDCVGDVEIHSLDEESNRFDRIEDGPSTTINVLTSNEKELLKKFSLEARQENSRSIIMDQKQKLTKALSGTERIGLSWPEQPLDLLAQCGLERPNSFKSVKSFKAYNSFKSSSNEDIRDSSEIALLADLDLESIVRRKRRSPYVRVVSKQMVGIFLNIWVRRNLRRHIQNVKVSTVGVGAMGYIGNKGSISVSMSIYQTLFCFICTHLTSGEKDGDEVRRNADVREIHRRTQFYPASSTGFSKTIYDHERIIWLGDLNYRINLPYDKTRDLISKKEWSKLVEKDQLVRELRKGRVFDGWIEGALDFPPTYKYEFNSSKYCGEDPKDGRRIPSWCDRILSFGKGMRLLSYKRNEHMLSDHRPVTAIYKADVDIFCHRKLQKALTYTDAELEDEES</sequence>
<evidence type="ECO:0000313" key="6">
    <source>
        <dbReference type="Proteomes" id="UP000541444"/>
    </source>
</evidence>
<protein>
    <recommendedName>
        <fullName evidence="4">Inositol polyphosphate-related phosphatase domain-containing protein</fullName>
    </recommendedName>
</protein>
<evidence type="ECO:0000259" key="4">
    <source>
        <dbReference type="SMART" id="SM00128"/>
    </source>
</evidence>
<evidence type="ECO:0000256" key="3">
    <source>
        <dbReference type="SAM" id="MobiDB-lite"/>
    </source>
</evidence>
<evidence type="ECO:0000256" key="1">
    <source>
        <dbReference type="ARBA" id="ARBA00010768"/>
    </source>
</evidence>
<dbReference type="GO" id="GO:0004439">
    <property type="term" value="F:phosphatidylinositol-4,5-bisphosphate 5-phosphatase activity"/>
    <property type="evidence" value="ECO:0007669"/>
    <property type="project" value="TreeGrafter"/>
</dbReference>
<dbReference type="FunFam" id="3.60.10.10:FF:000038">
    <property type="entry name" value="type IV inositol polyphosphate 5-phosphatase 3"/>
    <property type="match status" value="1"/>
</dbReference>
<dbReference type="AlphaFoldDB" id="A0A7J7M3Q8"/>
<dbReference type="OrthoDB" id="62798at2759"/>
<dbReference type="Gene3D" id="3.60.10.10">
    <property type="entry name" value="Endonuclease/exonuclease/phosphatase"/>
    <property type="match status" value="2"/>
</dbReference>